<evidence type="ECO:0000313" key="3">
    <source>
        <dbReference type="EMBL" id="RLL24437.1"/>
    </source>
</evidence>
<gene>
    <name evidence="3" type="ORF">D9K81_00180</name>
</gene>
<dbReference type="Gene3D" id="3.20.20.10">
    <property type="entry name" value="Alanine racemase"/>
    <property type="match status" value="1"/>
</dbReference>
<evidence type="ECO:0000259" key="2">
    <source>
        <dbReference type="Pfam" id="PF01168"/>
    </source>
</evidence>
<organism evidence="3 4">
    <name type="scientific">Acinetobacter chengduensis</name>
    <dbReference type="NCBI Taxonomy" id="2420890"/>
    <lineage>
        <taxon>Bacteria</taxon>
        <taxon>Pseudomonadati</taxon>
        <taxon>Pseudomonadota</taxon>
        <taxon>Gammaproteobacteria</taxon>
        <taxon>Moraxellales</taxon>
        <taxon>Moraxellaceae</taxon>
        <taxon>Acinetobacter</taxon>
    </lineage>
</organism>
<dbReference type="PANTHER" id="PTHR28004:SF2">
    <property type="entry name" value="D-SERINE DEHYDRATASE"/>
    <property type="match status" value="1"/>
</dbReference>
<dbReference type="InterPro" id="IPR051466">
    <property type="entry name" value="D-amino_acid_metab_enzyme"/>
</dbReference>
<dbReference type="PANTHER" id="PTHR28004">
    <property type="entry name" value="ZGC:162816-RELATED"/>
    <property type="match status" value="1"/>
</dbReference>
<evidence type="ECO:0000313" key="4">
    <source>
        <dbReference type="Proteomes" id="UP000280271"/>
    </source>
</evidence>
<protein>
    <submittedName>
        <fullName evidence="3">Alanine racemase</fullName>
    </submittedName>
</protein>
<evidence type="ECO:0000256" key="1">
    <source>
        <dbReference type="SAM" id="Coils"/>
    </source>
</evidence>
<dbReference type="InterPro" id="IPR029066">
    <property type="entry name" value="PLP-binding_barrel"/>
</dbReference>
<dbReference type="SUPFAM" id="SSF51419">
    <property type="entry name" value="PLP-binding barrel"/>
    <property type="match status" value="1"/>
</dbReference>
<dbReference type="Pfam" id="PF01168">
    <property type="entry name" value="Ala_racemase_N"/>
    <property type="match status" value="1"/>
</dbReference>
<reference evidence="3 4" key="1">
    <citation type="submission" date="2018-09" db="EMBL/GenBank/DDBJ databases">
        <title>The draft genome of Acinetobacter sp. strains.</title>
        <authorList>
            <person name="Qin J."/>
            <person name="Feng Y."/>
            <person name="Zong Z."/>
        </authorList>
    </citation>
    <scope>NUCLEOTIDE SEQUENCE [LARGE SCALE GENOMIC DNA]</scope>
    <source>
        <strain evidence="3 4">WCHAc060005</strain>
    </source>
</reference>
<dbReference type="RefSeq" id="WP_120374206.1">
    <property type="nucleotide sequence ID" value="NZ_RCHC01000001.1"/>
</dbReference>
<dbReference type="EMBL" id="RCHC01000001">
    <property type="protein sequence ID" value="RLL24437.1"/>
    <property type="molecule type" value="Genomic_DNA"/>
</dbReference>
<dbReference type="Proteomes" id="UP000280271">
    <property type="component" value="Unassembled WGS sequence"/>
</dbReference>
<comment type="caution">
    <text evidence="3">The sequence shown here is derived from an EMBL/GenBank/DDBJ whole genome shotgun (WGS) entry which is preliminary data.</text>
</comment>
<name>A0ABX9U1H5_9GAMM</name>
<proteinExistence type="predicted"/>
<feature type="coiled-coil region" evidence="1">
    <location>
        <begin position="20"/>
        <end position="47"/>
    </location>
</feature>
<dbReference type="InterPro" id="IPR001608">
    <property type="entry name" value="Ala_racemase_N"/>
</dbReference>
<keyword evidence="4" id="KW-1185">Reference proteome</keyword>
<sequence>MSVAYFETLNRLLAHAGTGQAQLLLDLDRLDENLAQLRAQLSAKCKIRIVVKSLASAALLQYIAQQLSSQRFMVFHFPHLQHIQTLFPQGDILLGKPMPIQALQQSDHQILGSQNIQWLIDSVERLNQYLHFAQSRQIQLRVNLEIDIGLHRGGFADESSFVKALQLIQANAPYLKLSGLMGYDAHVSKLPQPWFKPEIVFQRTQQRYQFFLQCLGKYFSEAELKDLCLNGAGSASFGLHQHGTVCNDLAVGSALLKPLDFELSALKAFCPAMWIAAPVLKVIPIVQLPEIPLWARLFRNQHAVFIYGGYWRGKCEYPEGVKPHALYGRSSNQEMLQLPKGCQIQIDDYVFIRPSQTEVIISQFAQLHVIRDMKLYAVWSTFRE</sequence>
<accession>A0ABX9U1H5</accession>
<keyword evidence="1" id="KW-0175">Coiled coil</keyword>
<feature type="domain" description="Alanine racemase N-terminal" evidence="2">
    <location>
        <begin position="26"/>
        <end position="255"/>
    </location>
</feature>